<evidence type="ECO:0000256" key="1">
    <source>
        <dbReference type="SAM" id="MobiDB-lite"/>
    </source>
</evidence>
<sequence>SGQGHIQWGRNFAGLREWVELVDLRGRGFVWPKAGLQRLPSTDRPFWARWAGLPRVEPHRQHPGRHAVPQRPGHALAHAGELPELRAADFVGAAQPDRQQGLPGGGVLVARPRAHVLLHPVLGGQVRAGRLLRLAAAGAGRAGRERGHHHVPAGPPRPRLRRRRRQVRPGRERGAVQPPPRSPPRSPVPRGVTRARAAPGPQAALAVIRGGATRASGVVFPWRLHLLRLLRGWLPRPRAWFVRQDLNVSNAAAA</sequence>
<gene>
    <name evidence="2" type="primary">Hsd11b1l</name>
</gene>
<feature type="compositionally biased region" description="Basic residues" evidence="1">
    <location>
        <begin position="158"/>
        <end position="168"/>
    </location>
</feature>
<accession>A0A8C0XG04</accession>
<reference evidence="2" key="1">
    <citation type="submission" date="2023-09" db="UniProtKB">
        <authorList>
            <consortium name="Ensembl"/>
        </authorList>
    </citation>
    <scope>IDENTIFICATION</scope>
</reference>
<name>A0A8C0XG04_CASCN</name>
<evidence type="ECO:0000313" key="2">
    <source>
        <dbReference type="Ensembl" id="ENSCCNP00000026461.1"/>
    </source>
</evidence>
<feature type="region of interest" description="Disordered" evidence="1">
    <location>
        <begin position="139"/>
        <end position="198"/>
    </location>
</feature>
<feature type="compositionally biased region" description="Low complexity" evidence="1">
    <location>
        <begin position="188"/>
        <end position="198"/>
    </location>
</feature>
<dbReference type="Ensembl" id="ENSCCNT00000033542.1">
    <property type="protein sequence ID" value="ENSCCNP00000026461.1"/>
    <property type="gene ID" value="ENSCCNG00000025659.1"/>
</dbReference>
<feature type="compositionally biased region" description="Pro residues" evidence="1">
    <location>
        <begin position="177"/>
        <end position="187"/>
    </location>
</feature>
<dbReference type="AlphaFoldDB" id="A0A8C0XG04"/>
<proteinExistence type="predicted"/>
<protein>
    <submittedName>
        <fullName evidence="2">Uncharacterized protein</fullName>
    </submittedName>
</protein>
<organism evidence="2">
    <name type="scientific">Castor canadensis</name>
    <name type="common">American beaver</name>
    <dbReference type="NCBI Taxonomy" id="51338"/>
    <lineage>
        <taxon>Eukaryota</taxon>
        <taxon>Metazoa</taxon>
        <taxon>Chordata</taxon>
        <taxon>Craniata</taxon>
        <taxon>Vertebrata</taxon>
        <taxon>Euteleostomi</taxon>
        <taxon>Mammalia</taxon>
        <taxon>Eutheria</taxon>
        <taxon>Euarchontoglires</taxon>
        <taxon>Glires</taxon>
        <taxon>Rodentia</taxon>
        <taxon>Castorimorpha</taxon>
        <taxon>Castoridae</taxon>
        <taxon>Castor</taxon>
    </lineage>
</organism>